<organism evidence="1">
    <name type="scientific">marine sediment metagenome</name>
    <dbReference type="NCBI Taxonomy" id="412755"/>
    <lineage>
        <taxon>unclassified sequences</taxon>
        <taxon>metagenomes</taxon>
        <taxon>ecological metagenomes</taxon>
    </lineage>
</organism>
<accession>A0A0F8WV62</accession>
<feature type="non-terminal residue" evidence="1">
    <location>
        <position position="164"/>
    </location>
</feature>
<sequence>MILVFFTVRQSDNRLCRIAVDALVQNGIKQTCLGAKPDFHGLCRTSERDPSLNTGPARLRVIPVGIAKVGPVNFEDLDTLPKSVSNCLGNPIIEIWLPKLKPDGILCGHDAEFYYSKLTDEERNIVNVLIGEDYIRLGDGQETGVHPGVVKALYEVLDDKHTLM</sequence>
<gene>
    <name evidence="1" type="ORF">LCGC14_3106110</name>
</gene>
<name>A0A0F8WV62_9ZZZZ</name>
<comment type="caution">
    <text evidence="1">The sequence shown here is derived from an EMBL/GenBank/DDBJ whole genome shotgun (WGS) entry which is preliminary data.</text>
</comment>
<reference evidence="1" key="1">
    <citation type="journal article" date="2015" name="Nature">
        <title>Complex archaea that bridge the gap between prokaryotes and eukaryotes.</title>
        <authorList>
            <person name="Spang A."/>
            <person name="Saw J.H."/>
            <person name="Jorgensen S.L."/>
            <person name="Zaremba-Niedzwiedzka K."/>
            <person name="Martijn J."/>
            <person name="Lind A.E."/>
            <person name="van Eijk R."/>
            <person name="Schleper C."/>
            <person name="Guy L."/>
            <person name="Ettema T.J."/>
        </authorList>
    </citation>
    <scope>NUCLEOTIDE SEQUENCE</scope>
</reference>
<protein>
    <submittedName>
        <fullName evidence="1">Uncharacterized protein</fullName>
    </submittedName>
</protein>
<proteinExistence type="predicted"/>
<dbReference type="EMBL" id="LAZR01067080">
    <property type="protein sequence ID" value="KKK52320.1"/>
    <property type="molecule type" value="Genomic_DNA"/>
</dbReference>
<dbReference type="AlphaFoldDB" id="A0A0F8WV62"/>
<evidence type="ECO:0000313" key="1">
    <source>
        <dbReference type="EMBL" id="KKK52320.1"/>
    </source>
</evidence>